<protein>
    <submittedName>
        <fullName evidence="2">Uncharacterized protein</fullName>
    </submittedName>
</protein>
<comment type="caution">
    <text evidence="2">The sequence shown here is derived from an EMBL/GenBank/DDBJ whole genome shotgun (WGS) entry which is preliminary data.</text>
</comment>
<evidence type="ECO:0000313" key="3">
    <source>
        <dbReference type="Proteomes" id="UP000620596"/>
    </source>
</evidence>
<sequence length="60" mass="6178">MSQLGGLSVTPRGNGSPQSAGMSVADLTVAIVDAAVQARHLQKRFTVAHQASNRSLAFNG</sequence>
<dbReference type="Proteomes" id="UP000620596">
    <property type="component" value="Unassembled WGS sequence"/>
</dbReference>
<gene>
    <name evidence="2" type="ORF">GCM10011496_07040</name>
</gene>
<reference evidence="2" key="1">
    <citation type="journal article" date="2014" name="Int. J. Syst. Evol. Microbiol.">
        <title>Complete genome sequence of Corynebacterium casei LMG S-19264T (=DSM 44701T), isolated from a smear-ripened cheese.</title>
        <authorList>
            <consortium name="US DOE Joint Genome Institute (JGI-PGF)"/>
            <person name="Walter F."/>
            <person name="Albersmeier A."/>
            <person name="Kalinowski J."/>
            <person name="Ruckert C."/>
        </authorList>
    </citation>
    <scope>NUCLEOTIDE SEQUENCE</scope>
    <source>
        <strain evidence="2">CGMCC 1.15322</strain>
    </source>
</reference>
<accession>A0A916S8H0</accession>
<feature type="region of interest" description="Disordered" evidence="1">
    <location>
        <begin position="1"/>
        <end position="20"/>
    </location>
</feature>
<keyword evidence="3" id="KW-1185">Reference proteome</keyword>
<reference evidence="2" key="2">
    <citation type="submission" date="2020-09" db="EMBL/GenBank/DDBJ databases">
        <authorList>
            <person name="Sun Q."/>
            <person name="Zhou Y."/>
        </authorList>
    </citation>
    <scope>NUCLEOTIDE SEQUENCE</scope>
    <source>
        <strain evidence="2">CGMCC 1.15322</strain>
    </source>
</reference>
<name>A0A916S8H0_9BURK</name>
<organism evidence="2 3">
    <name type="scientific">Polaromonas eurypsychrophila</name>
    <dbReference type="NCBI Taxonomy" id="1614635"/>
    <lineage>
        <taxon>Bacteria</taxon>
        <taxon>Pseudomonadati</taxon>
        <taxon>Pseudomonadota</taxon>
        <taxon>Betaproteobacteria</taxon>
        <taxon>Burkholderiales</taxon>
        <taxon>Comamonadaceae</taxon>
        <taxon>Polaromonas</taxon>
    </lineage>
</organism>
<evidence type="ECO:0000313" key="2">
    <source>
        <dbReference type="EMBL" id="GGA88874.1"/>
    </source>
</evidence>
<evidence type="ECO:0000256" key="1">
    <source>
        <dbReference type="SAM" id="MobiDB-lite"/>
    </source>
</evidence>
<dbReference type="AlphaFoldDB" id="A0A916S8H0"/>
<dbReference type="EMBL" id="BMIG01000002">
    <property type="protein sequence ID" value="GGA88874.1"/>
    <property type="molecule type" value="Genomic_DNA"/>
</dbReference>
<proteinExistence type="predicted"/>